<gene>
    <name evidence="2" type="ORF">GCM10022204_11960</name>
</gene>
<evidence type="ECO:0000313" key="3">
    <source>
        <dbReference type="Proteomes" id="UP001500051"/>
    </source>
</evidence>
<feature type="compositionally biased region" description="Low complexity" evidence="1">
    <location>
        <begin position="19"/>
        <end position="30"/>
    </location>
</feature>
<dbReference type="RefSeq" id="WP_344811392.1">
    <property type="nucleotide sequence ID" value="NZ_BAAAYX010000003.1"/>
</dbReference>
<evidence type="ECO:0008006" key="4">
    <source>
        <dbReference type="Google" id="ProtNLM"/>
    </source>
</evidence>
<accession>A0ABP7CWD8</accession>
<sequence>MPDTTLGDRETPDTTLGDPLMTETAPATPLATPPPTPAEAGDRVLLSLIGDGVLAVDGVARLEPTLKSLFLARVPGSPRGPDSPDGIELTSLGAIADVSVDIAATGEHAAREIAEAVQHVVGQLLETHGREPGRIKVNVLTIENRP</sequence>
<organism evidence="2 3">
    <name type="scientific">Microlunatus aurantiacus</name>
    <dbReference type="NCBI Taxonomy" id="446786"/>
    <lineage>
        <taxon>Bacteria</taxon>
        <taxon>Bacillati</taxon>
        <taxon>Actinomycetota</taxon>
        <taxon>Actinomycetes</taxon>
        <taxon>Propionibacteriales</taxon>
        <taxon>Propionibacteriaceae</taxon>
        <taxon>Microlunatus</taxon>
    </lineage>
</organism>
<dbReference type="Proteomes" id="UP001500051">
    <property type="component" value="Unassembled WGS sequence"/>
</dbReference>
<dbReference type="EMBL" id="BAAAYX010000003">
    <property type="protein sequence ID" value="GAA3697531.1"/>
    <property type="molecule type" value="Genomic_DNA"/>
</dbReference>
<protein>
    <recommendedName>
        <fullName evidence="4">Asp23/Gls24 family envelope stress response protein</fullName>
    </recommendedName>
</protein>
<evidence type="ECO:0000256" key="1">
    <source>
        <dbReference type="SAM" id="MobiDB-lite"/>
    </source>
</evidence>
<name>A0ABP7CWD8_9ACTN</name>
<evidence type="ECO:0000313" key="2">
    <source>
        <dbReference type="EMBL" id="GAA3697531.1"/>
    </source>
</evidence>
<feature type="compositionally biased region" description="Basic and acidic residues" evidence="1">
    <location>
        <begin position="1"/>
        <end position="12"/>
    </location>
</feature>
<keyword evidence="3" id="KW-1185">Reference proteome</keyword>
<comment type="caution">
    <text evidence="2">The sequence shown here is derived from an EMBL/GenBank/DDBJ whole genome shotgun (WGS) entry which is preliminary data.</text>
</comment>
<feature type="region of interest" description="Disordered" evidence="1">
    <location>
        <begin position="1"/>
        <end position="40"/>
    </location>
</feature>
<proteinExistence type="predicted"/>
<reference evidence="3" key="1">
    <citation type="journal article" date="2019" name="Int. J. Syst. Evol. Microbiol.">
        <title>The Global Catalogue of Microorganisms (GCM) 10K type strain sequencing project: providing services to taxonomists for standard genome sequencing and annotation.</title>
        <authorList>
            <consortium name="The Broad Institute Genomics Platform"/>
            <consortium name="The Broad Institute Genome Sequencing Center for Infectious Disease"/>
            <person name="Wu L."/>
            <person name="Ma J."/>
        </authorList>
    </citation>
    <scope>NUCLEOTIDE SEQUENCE [LARGE SCALE GENOMIC DNA]</scope>
    <source>
        <strain evidence="3">JCM 16548</strain>
    </source>
</reference>